<dbReference type="InterPro" id="IPR050230">
    <property type="entry name" value="CALM/Myosin/TropC-like"/>
</dbReference>
<dbReference type="SMART" id="SM00054">
    <property type="entry name" value="EFh"/>
    <property type="match status" value="7"/>
</dbReference>
<dbReference type="PROSITE" id="PS50222">
    <property type="entry name" value="EF_HAND_2"/>
    <property type="match status" value="7"/>
</dbReference>
<dbReference type="PANTHER" id="PTHR23048:SF0">
    <property type="entry name" value="CALMODULIN LIKE 3"/>
    <property type="match status" value="1"/>
</dbReference>
<dbReference type="PROSITE" id="PS00018">
    <property type="entry name" value="EF_HAND_1"/>
    <property type="match status" value="3"/>
</dbReference>
<reference evidence="4" key="1">
    <citation type="submission" date="2021-07" db="EMBL/GenBank/DDBJ databases">
        <authorList>
            <person name="Catto M.A."/>
            <person name="Jacobson A."/>
            <person name="Kennedy G."/>
            <person name="Labadie P."/>
            <person name="Hunt B.G."/>
            <person name="Srinivasan R."/>
        </authorList>
    </citation>
    <scope>NUCLEOTIDE SEQUENCE</scope>
    <source>
        <strain evidence="4">PL_HMW_Pooled</strain>
        <tissue evidence="4">Head</tissue>
    </source>
</reference>
<evidence type="ECO:0000256" key="2">
    <source>
        <dbReference type="ARBA" id="ARBA00022837"/>
    </source>
</evidence>
<dbReference type="GO" id="GO:0005509">
    <property type="term" value="F:calcium ion binding"/>
    <property type="evidence" value="ECO:0007669"/>
    <property type="project" value="InterPro"/>
</dbReference>
<comment type="caution">
    <text evidence="4">The sequence shown here is derived from an EMBL/GenBank/DDBJ whole genome shotgun (WGS) entry which is preliminary data.</text>
</comment>
<evidence type="ECO:0000259" key="3">
    <source>
        <dbReference type="PROSITE" id="PS50222"/>
    </source>
</evidence>
<feature type="domain" description="EF-hand" evidence="3">
    <location>
        <begin position="182"/>
        <end position="217"/>
    </location>
</feature>
<evidence type="ECO:0000313" key="4">
    <source>
        <dbReference type="EMBL" id="KAK3925180.1"/>
    </source>
</evidence>
<dbReference type="InterPro" id="IPR011992">
    <property type="entry name" value="EF-hand-dom_pair"/>
</dbReference>
<keyword evidence="5" id="KW-1185">Reference proteome</keyword>
<dbReference type="CDD" id="cd00051">
    <property type="entry name" value="EFh"/>
    <property type="match status" value="3"/>
</dbReference>
<dbReference type="Proteomes" id="UP001219518">
    <property type="component" value="Unassembled WGS sequence"/>
</dbReference>
<dbReference type="Pfam" id="PF13202">
    <property type="entry name" value="EF-hand_5"/>
    <property type="match status" value="1"/>
</dbReference>
<evidence type="ECO:0000256" key="1">
    <source>
        <dbReference type="ARBA" id="ARBA00022737"/>
    </source>
</evidence>
<protein>
    <submittedName>
        <fullName evidence="4">Troponin C, isoallergen Bla g 6.0101</fullName>
    </submittedName>
</protein>
<dbReference type="Gene3D" id="1.10.238.10">
    <property type="entry name" value="EF-hand"/>
    <property type="match status" value="4"/>
</dbReference>
<organism evidence="4 5">
    <name type="scientific">Frankliniella fusca</name>
    <dbReference type="NCBI Taxonomy" id="407009"/>
    <lineage>
        <taxon>Eukaryota</taxon>
        <taxon>Metazoa</taxon>
        <taxon>Ecdysozoa</taxon>
        <taxon>Arthropoda</taxon>
        <taxon>Hexapoda</taxon>
        <taxon>Insecta</taxon>
        <taxon>Pterygota</taxon>
        <taxon>Neoptera</taxon>
        <taxon>Paraneoptera</taxon>
        <taxon>Thysanoptera</taxon>
        <taxon>Terebrantia</taxon>
        <taxon>Thripoidea</taxon>
        <taxon>Thripidae</taxon>
        <taxon>Frankliniella</taxon>
    </lineage>
</organism>
<dbReference type="EMBL" id="JAHWGI010001220">
    <property type="protein sequence ID" value="KAK3925180.1"/>
    <property type="molecule type" value="Genomic_DNA"/>
</dbReference>
<dbReference type="SUPFAM" id="SSF47473">
    <property type="entry name" value="EF-hand"/>
    <property type="match status" value="2"/>
</dbReference>
<keyword evidence="1" id="KW-0677">Repeat</keyword>
<proteinExistence type="predicted"/>
<dbReference type="GO" id="GO:0016460">
    <property type="term" value="C:myosin II complex"/>
    <property type="evidence" value="ECO:0007669"/>
    <property type="project" value="TreeGrafter"/>
</dbReference>
<dbReference type="PANTHER" id="PTHR23048">
    <property type="entry name" value="MYOSIN LIGHT CHAIN 1, 3"/>
    <property type="match status" value="1"/>
</dbReference>
<dbReference type="InterPro" id="IPR018247">
    <property type="entry name" value="EF_Hand_1_Ca_BS"/>
</dbReference>
<dbReference type="Pfam" id="PF13499">
    <property type="entry name" value="EF-hand_7"/>
    <property type="match status" value="3"/>
</dbReference>
<accession>A0AAE1HPM1</accession>
<gene>
    <name evidence="4" type="ORF">KUF71_013449</name>
</gene>
<feature type="domain" description="EF-hand" evidence="3">
    <location>
        <begin position="50"/>
        <end position="85"/>
    </location>
</feature>
<dbReference type="FunFam" id="1.10.238.10:FF:000001">
    <property type="entry name" value="Calmodulin 1"/>
    <property type="match status" value="2"/>
</dbReference>
<sequence>MADDYDGEDHLSQEQINMLRKAFDSFDKEKKGCIHTDLVGSILELFGHKLSGKVLRDVIQEVDVDGSGELEFDEFCILAARFLVEEDKEKIKGELREAFLLYDREGNGYITTDHLREILWELDNTISEADMDQIIDEIDADDSGTVDFEVLRKAFDSFDTEKRGCIGTDMVQPILEMFGQKVSGNALKEVIAEADADGSGELEFEEFANLAAKFMVEEDTSMLRDELRQAFLLFDREGNGYITTEQLREILFELDNTITPSDMDNIIDEIDADGSGTVDFEEFMAVMCGDD</sequence>
<evidence type="ECO:0000313" key="5">
    <source>
        <dbReference type="Proteomes" id="UP001219518"/>
    </source>
</evidence>
<name>A0AAE1HPM1_9NEOP</name>
<feature type="domain" description="EF-hand" evidence="3">
    <location>
        <begin position="222"/>
        <end position="257"/>
    </location>
</feature>
<feature type="domain" description="EF-hand" evidence="3">
    <location>
        <begin position="14"/>
        <end position="49"/>
    </location>
</feature>
<reference evidence="4" key="2">
    <citation type="journal article" date="2023" name="BMC Genomics">
        <title>Pest status, molecular evolution, and epigenetic factors derived from the genome assembly of Frankliniella fusca, a thysanopteran phytovirus vector.</title>
        <authorList>
            <person name="Catto M.A."/>
            <person name="Labadie P.E."/>
            <person name="Jacobson A.L."/>
            <person name="Kennedy G.G."/>
            <person name="Srinivasan R."/>
            <person name="Hunt B.G."/>
        </authorList>
    </citation>
    <scope>NUCLEOTIDE SEQUENCE</scope>
    <source>
        <strain evidence="4">PL_HMW_Pooled</strain>
    </source>
</reference>
<feature type="domain" description="EF-hand" evidence="3">
    <location>
        <begin position="90"/>
        <end position="125"/>
    </location>
</feature>
<dbReference type="AlphaFoldDB" id="A0AAE1HPM1"/>
<dbReference type="InterPro" id="IPR002048">
    <property type="entry name" value="EF_hand_dom"/>
</dbReference>
<feature type="domain" description="EF-hand" evidence="3">
    <location>
        <begin position="126"/>
        <end position="161"/>
    </location>
</feature>
<feature type="domain" description="EF-hand" evidence="3">
    <location>
        <begin position="258"/>
        <end position="291"/>
    </location>
</feature>
<keyword evidence="2" id="KW-0106">Calcium</keyword>